<evidence type="ECO:0000313" key="4">
    <source>
        <dbReference type="Proteomes" id="UP000778578"/>
    </source>
</evidence>
<keyword evidence="2" id="KW-1133">Transmembrane helix</keyword>
<evidence type="ECO:0008006" key="5">
    <source>
        <dbReference type="Google" id="ProtNLM"/>
    </source>
</evidence>
<feature type="region of interest" description="Disordered" evidence="1">
    <location>
        <begin position="1"/>
        <end position="32"/>
    </location>
</feature>
<proteinExistence type="predicted"/>
<comment type="caution">
    <text evidence="3">The sequence shown here is derived from an EMBL/GenBank/DDBJ whole genome shotgun (WGS) entry which is preliminary data.</text>
</comment>
<feature type="transmembrane region" description="Helical" evidence="2">
    <location>
        <begin position="239"/>
        <end position="269"/>
    </location>
</feature>
<feature type="transmembrane region" description="Helical" evidence="2">
    <location>
        <begin position="321"/>
        <end position="343"/>
    </location>
</feature>
<keyword evidence="4" id="KW-1185">Reference proteome</keyword>
<protein>
    <recommendedName>
        <fullName evidence="5">Integral membrane protein</fullName>
    </recommendedName>
</protein>
<sequence length="479" mass="50100">MSPLSSLFRAGAVPSSGPRPDTSADAHGPKEAAGGRRWDVAAAGAALLLFAAMAALGAWLQRDSPVLRSPFPPLEAWWRPHAGPGTPLAVTVAVLVVAYGPALAERLPWRALLGVSWAAAMAWTWSLALVDGWHRGIAGRLRETGEYLTQLHRFDDLGPALRTYTDHILIDSPRHWTTHIAGHPAGAVLTFVGLDRIGLGGGVWAAAFVMTTGTSLVVAALVTLRLLTGERGARAAAPFLVLAPGAVWVGVSADGYFAAVAAWSLALLAVAATRTSTVARAAAGFGGGLLFGAACYLSYGLVLLAVPAAVVLLCARTARPVPYALAGAAVVVAAFTAAGFDWWQAYGLLRIRYYQGYGGVRPYGYWFFGDIAAVAAAAGLASAAGLRRVAAALPGRVRTRLRGDRAATAAVLLPVGFVLAMLVADLTGMSKAETERIWLPFSLWLPAGAAFLPRRDDRAWLAAQALAALLLNHLLLTGW</sequence>
<feature type="compositionally biased region" description="Basic and acidic residues" evidence="1">
    <location>
        <begin position="22"/>
        <end position="32"/>
    </location>
</feature>
<dbReference type="EMBL" id="JAINZZ010000001">
    <property type="protein sequence ID" value="MBY8876195.1"/>
    <property type="molecule type" value="Genomic_DNA"/>
</dbReference>
<evidence type="ECO:0000256" key="1">
    <source>
        <dbReference type="SAM" id="MobiDB-lite"/>
    </source>
</evidence>
<feature type="transmembrane region" description="Helical" evidence="2">
    <location>
        <begin position="81"/>
        <end position="99"/>
    </location>
</feature>
<feature type="transmembrane region" description="Helical" evidence="2">
    <location>
        <begin position="203"/>
        <end position="227"/>
    </location>
</feature>
<organism evidence="3 4">
    <name type="scientific">Actinacidiphila acidipaludis</name>
    <dbReference type="NCBI Taxonomy" id="2873382"/>
    <lineage>
        <taxon>Bacteria</taxon>
        <taxon>Bacillati</taxon>
        <taxon>Actinomycetota</taxon>
        <taxon>Actinomycetes</taxon>
        <taxon>Kitasatosporales</taxon>
        <taxon>Streptomycetaceae</taxon>
        <taxon>Actinacidiphila</taxon>
    </lineage>
</organism>
<feature type="transmembrane region" description="Helical" evidence="2">
    <location>
        <begin position="406"/>
        <end position="424"/>
    </location>
</feature>
<feature type="transmembrane region" description="Helical" evidence="2">
    <location>
        <begin position="363"/>
        <end position="386"/>
    </location>
</feature>
<reference evidence="3 4" key="1">
    <citation type="submission" date="2021-08" db="EMBL/GenBank/DDBJ databases">
        <title>WGS of actinomycetes from Thailand.</title>
        <authorList>
            <person name="Thawai C."/>
        </authorList>
    </citation>
    <scope>NUCLEOTIDE SEQUENCE [LARGE SCALE GENOMIC DNA]</scope>
    <source>
        <strain evidence="3 4">PLK6-54</strain>
    </source>
</reference>
<feature type="transmembrane region" description="Helical" evidence="2">
    <location>
        <begin position="289"/>
        <end position="314"/>
    </location>
</feature>
<keyword evidence="2" id="KW-0812">Transmembrane</keyword>
<evidence type="ECO:0000313" key="3">
    <source>
        <dbReference type="EMBL" id="MBY8876195.1"/>
    </source>
</evidence>
<accession>A0ABS7Q173</accession>
<name>A0ABS7Q173_9ACTN</name>
<gene>
    <name evidence="3" type="ORF">K7862_00880</name>
</gene>
<feature type="transmembrane region" description="Helical" evidence="2">
    <location>
        <begin position="459"/>
        <end position="476"/>
    </location>
</feature>
<dbReference type="Proteomes" id="UP000778578">
    <property type="component" value="Unassembled WGS sequence"/>
</dbReference>
<feature type="transmembrane region" description="Helical" evidence="2">
    <location>
        <begin position="40"/>
        <end position="61"/>
    </location>
</feature>
<feature type="transmembrane region" description="Helical" evidence="2">
    <location>
        <begin position="111"/>
        <end position="130"/>
    </location>
</feature>
<evidence type="ECO:0000256" key="2">
    <source>
        <dbReference type="SAM" id="Phobius"/>
    </source>
</evidence>
<keyword evidence="2" id="KW-0472">Membrane</keyword>